<comment type="caution">
    <text evidence="1">The sequence shown here is derived from an EMBL/GenBank/DDBJ whole genome shotgun (WGS) entry which is preliminary data.</text>
</comment>
<name>A0ACC0CF89_CATRO</name>
<dbReference type="Proteomes" id="UP001060085">
    <property type="component" value="Linkage Group LG01"/>
</dbReference>
<sequence length="111" mass="13098">MRDCPLLLPKKGLPESLSRLIIDSCPLLKQRLEFEKGEDWHKVVNIHHIESSTLGSQNYLQSAVNSFLVHSVPLNKAQTRWKMLFRVLRWFSMRRLACWEKVERNQSILLN</sequence>
<protein>
    <submittedName>
        <fullName evidence="1">Uncharacterized protein</fullName>
    </submittedName>
</protein>
<evidence type="ECO:0000313" key="1">
    <source>
        <dbReference type="EMBL" id="KAI5683575.1"/>
    </source>
</evidence>
<evidence type="ECO:0000313" key="2">
    <source>
        <dbReference type="Proteomes" id="UP001060085"/>
    </source>
</evidence>
<reference evidence="2" key="1">
    <citation type="journal article" date="2023" name="Nat. Plants">
        <title>Single-cell RNA sequencing provides a high-resolution roadmap for understanding the multicellular compartmentation of specialized metabolism.</title>
        <authorList>
            <person name="Sun S."/>
            <person name="Shen X."/>
            <person name="Li Y."/>
            <person name="Li Y."/>
            <person name="Wang S."/>
            <person name="Li R."/>
            <person name="Zhang H."/>
            <person name="Shen G."/>
            <person name="Guo B."/>
            <person name="Wei J."/>
            <person name="Xu J."/>
            <person name="St-Pierre B."/>
            <person name="Chen S."/>
            <person name="Sun C."/>
        </authorList>
    </citation>
    <scope>NUCLEOTIDE SEQUENCE [LARGE SCALE GENOMIC DNA]</scope>
</reference>
<accession>A0ACC0CF89</accession>
<dbReference type="EMBL" id="CM044701">
    <property type="protein sequence ID" value="KAI5683575.1"/>
    <property type="molecule type" value="Genomic_DNA"/>
</dbReference>
<gene>
    <name evidence="1" type="ORF">M9H77_04803</name>
</gene>
<keyword evidence="2" id="KW-1185">Reference proteome</keyword>
<organism evidence="1 2">
    <name type="scientific">Catharanthus roseus</name>
    <name type="common">Madagascar periwinkle</name>
    <name type="synonym">Vinca rosea</name>
    <dbReference type="NCBI Taxonomy" id="4058"/>
    <lineage>
        <taxon>Eukaryota</taxon>
        <taxon>Viridiplantae</taxon>
        <taxon>Streptophyta</taxon>
        <taxon>Embryophyta</taxon>
        <taxon>Tracheophyta</taxon>
        <taxon>Spermatophyta</taxon>
        <taxon>Magnoliopsida</taxon>
        <taxon>eudicotyledons</taxon>
        <taxon>Gunneridae</taxon>
        <taxon>Pentapetalae</taxon>
        <taxon>asterids</taxon>
        <taxon>lamiids</taxon>
        <taxon>Gentianales</taxon>
        <taxon>Apocynaceae</taxon>
        <taxon>Rauvolfioideae</taxon>
        <taxon>Vinceae</taxon>
        <taxon>Catharanthinae</taxon>
        <taxon>Catharanthus</taxon>
    </lineage>
</organism>
<proteinExistence type="predicted"/>